<dbReference type="RefSeq" id="WP_133579712.1">
    <property type="nucleotide sequence ID" value="NZ_SNYJ01000004.1"/>
</dbReference>
<evidence type="ECO:0000313" key="1">
    <source>
        <dbReference type="EMBL" id="TDQ41109.1"/>
    </source>
</evidence>
<organism evidence="1 2">
    <name type="scientific">Aureibacillus halotolerans</name>
    <dbReference type="NCBI Taxonomy" id="1508390"/>
    <lineage>
        <taxon>Bacteria</taxon>
        <taxon>Bacillati</taxon>
        <taxon>Bacillota</taxon>
        <taxon>Bacilli</taxon>
        <taxon>Bacillales</taxon>
        <taxon>Bacillaceae</taxon>
        <taxon>Aureibacillus</taxon>
    </lineage>
</organism>
<dbReference type="EMBL" id="SNYJ01000004">
    <property type="protein sequence ID" value="TDQ41109.1"/>
    <property type="molecule type" value="Genomic_DNA"/>
</dbReference>
<dbReference type="AlphaFoldDB" id="A0A4R6U8J5"/>
<dbReference type="OrthoDB" id="2519728at2"/>
<proteinExistence type="predicted"/>
<keyword evidence="2" id="KW-1185">Reference proteome</keyword>
<sequence>MACFHPDLERETVEVPRDIFAELSSAIPGDPRRLMVSDNPETLDADIFIETNITLWHDVVKTSDTCVKHRIFGWHLNRMNAPIQVGITVENFAQDNALQIQDVVRQQHFNPRGWLMEVGQCLAKSCISGTLEQIEAVDNVVEGGEVGLLEVASVPDEALYGFIYEFSIVRSKGSADLDYVIRTVASQDLCANVRHITEEPIPNDLPHPRGSWPFSETVGTTGMYEVGTAKLYRTCAPEALDKGEPVDAIFVPETSDVPGSRENIGQYGAVYTVQVPILNNTEEEKTVHIRVNPRGGAFAGAAEINGEVYGIPLLRPYNDTALIDAYSAPPGVSLYTFRYMTAGASSLPLAIYLTTV</sequence>
<protein>
    <submittedName>
        <fullName evidence="1">Uncharacterized protein</fullName>
    </submittedName>
</protein>
<comment type="caution">
    <text evidence="1">The sequence shown here is derived from an EMBL/GenBank/DDBJ whole genome shotgun (WGS) entry which is preliminary data.</text>
</comment>
<gene>
    <name evidence="1" type="ORF">EV213_104107</name>
</gene>
<name>A0A4R6U8J5_9BACI</name>
<evidence type="ECO:0000313" key="2">
    <source>
        <dbReference type="Proteomes" id="UP000295632"/>
    </source>
</evidence>
<reference evidence="1 2" key="1">
    <citation type="submission" date="2019-03" db="EMBL/GenBank/DDBJ databases">
        <title>Genomic Encyclopedia of Type Strains, Phase IV (KMG-IV): sequencing the most valuable type-strain genomes for metagenomic binning, comparative biology and taxonomic classification.</title>
        <authorList>
            <person name="Goeker M."/>
        </authorList>
    </citation>
    <scope>NUCLEOTIDE SEQUENCE [LARGE SCALE GENOMIC DNA]</scope>
    <source>
        <strain evidence="1 2">DSM 28697</strain>
    </source>
</reference>
<dbReference type="Proteomes" id="UP000295632">
    <property type="component" value="Unassembled WGS sequence"/>
</dbReference>
<accession>A0A4R6U8J5</accession>